<evidence type="ECO:0000313" key="1">
    <source>
        <dbReference type="EMBL" id="CAG8837912.1"/>
    </source>
</evidence>
<name>A0ABN7WQ16_GIGMA</name>
<protein>
    <submittedName>
        <fullName evidence="1">15758_t:CDS:1</fullName>
    </submittedName>
</protein>
<accession>A0ABN7WQ16</accession>
<comment type="caution">
    <text evidence="1">The sequence shown here is derived from an EMBL/GenBank/DDBJ whole genome shotgun (WGS) entry which is preliminary data.</text>
</comment>
<sequence>DDIRNSLSFFLPLKDHTQIRAVAIALCQIFKFDRLPEAYIAND</sequence>
<organism evidence="1 2">
    <name type="scientific">Gigaspora margarita</name>
    <dbReference type="NCBI Taxonomy" id="4874"/>
    <lineage>
        <taxon>Eukaryota</taxon>
        <taxon>Fungi</taxon>
        <taxon>Fungi incertae sedis</taxon>
        <taxon>Mucoromycota</taxon>
        <taxon>Glomeromycotina</taxon>
        <taxon>Glomeromycetes</taxon>
        <taxon>Diversisporales</taxon>
        <taxon>Gigasporaceae</taxon>
        <taxon>Gigaspora</taxon>
    </lineage>
</organism>
<reference evidence="1 2" key="1">
    <citation type="submission" date="2021-06" db="EMBL/GenBank/DDBJ databases">
        <authorList>
            <person name="Kallberg Y."/>
            <person name="Tangrot J."/>
            <person name="Rosling A."/>
        </authorList>
    </citation>
    <scope>NUCLEOTIDE SEQUENCE [LARGE SCALE GENOMIC DNA]</scope>
    <source>
        <strain evidence="1 2">120-4 pot B 10/14</strain>
    </source>
</reference>
<dbReference type="EMBL" id="CAJVQB010056881">
    <property type="protein sequence ID" value="CAG8837912.1"/>
    <property type="molecule type" value="Genomic_DNA"/>
</dbReference>
<keyword evidence="2" id="KW-1185">Reference proteome</keyword>
<gene>
    <name evidence="1" type="ORF">GMARGA_LOCUS33719</name>
</gene>
<feature type="non-terminal residue" evidence="1">
    <location>
        <position position="1"/>
    </location>
</feature>
<proteinExistence type="predicted"/>
<dbReference type="Proteomes" id="UP000789901">
    <property type="component" value="Unassembled WGS sequence"/>
</dbReference>
<evidence type="ECO:0000313" key="2">
    <source>
        <dbReference type="Proteomes" id="UP000789901"/>
    </source>
</evidence>